<dbReference type="AlphaFoldDB" id="A0A0E9WCK8"/>
<keyword evidence="1" id="KW-1133">Transmembrane helix</keyword>
<feature type="transmembrane region" description="Helical" evidence="1">
    <location>
        <begin position="27"/>
        <end position="45"/>
    </location>
</feature>
<accession>A0A0E9WCK8</accession>
<reference evidence="2" key="1">
    <citation type="submission" date="2014-11" db="EMBL/GenBank/DDBJ databases">
        <authorList>
            <person name="Amaro Gonzalez C."/>
        </authorList>
    </citation>
    <scope>NUCLEOTIDE SEQUENCE</scope>
</reference>
<dbReference type="EMBL" id="GBXM01020438">
    <property type="protein sequence ID" value="JAH88139.1"/>
    <property type="molecule type" value="Transcribed_RNA"/>
</dbReference>
<proteinExistence type="predicted"/>
<organism evidence="2">
    <name type="scientific">Anguilla anguilla</name>
    <name type="common">European freshwater eel</name>
    <name type="synonym">Muraena anguilla</name>
    <dbReference type="NCBI Taxonomy" id="7936"/>
    <lineage>
        <taxon>Eukaryota</taxon>
        <taxon>Metazoa</taxon>
        <taxon>Chordata</taxon>
        <taxon>Craniata</taxon>
        <taxon>Vertebrata</taxon>
        <taxon>Euteleostomi</taxon>
        <taxon>Actinopterygii</taxon>
        <taxon>Neopterygii</taxon>
        <taxon>Teleostei</taxon>
        <taxon>Anguilliformes</taxon>
        <taxon>Anguillidae</taxon>
        <taxon>Anguilla</taxon>
    </lineage>
</organism>
<protein>
    <submittedName>
        <fullName evidence="2">Uncharacterized protein</fullName>
    </submittedName>
</protein>
<keyword evidence="1" id="KW-0472">Membrane</keyword>
<sequence length="46" mass="5358">MFVAAAVETSEICNCVFMRRKRLLKCTVMYLCVCVFEMCLQTLVLF</sequence>
<reference evidence="2" key="2">
    <citation type="journal article" date="2015" name="Fish Shellfish Immunol.">
        <title>Early steps in the European eel (Anguilla anguilla)-Vibrio vulnificus interaction in the gills: Role of the RtxA13 toxin.</title>
        <authorList>
            <person name="Callol A."/>
            <person name="Pajuelo D."/>
            <person name="Ebbesson L."/>
            <person name="Teles M."/>
            <person name="MacKenzie S."/>
            <person name="Amaro C."/>
        </authorList>
    </citation>
    <scope>NUCLEOTIDE SEQUENCE</scope>
</reference>
<evidence type="ECO:0000313" key="2">
    <source>
        <dbReference type="EMBL" id="JAH88139.1"/>
    </source>
</evidence>
<name>A0A0E9WCK8_ANGAN</name>
<keyword evidence="1" id="KW-0812">Transmembrane</keyword>
<evidence type="ECO:0000256" key="1">
    <source>
        <dbReference type="SAM" id="Phobius"/>
    </source>
</evidence>